<evidence type="ECO:0000256" key="3">
    <source>
        <dbReference type="ARBA" id="ARBA00022679"/>
    </source>
</evidence>
<keyword evidence="2" id="KW-0723">Serine/threonine-protein kinase</keyword>
<reference evidence="11" key="1">
    <citation type="journal article" date="2016" name="Nat. Commun.">
        <title>Genome analysis of three Pneumocystis species reveals adaptation mechanisms to life exclusively in mammalian hosts.</title>
        <authorList>
            <person name="Ma L."/>
            <person name="Chen Z."/>
            <person name="Huang D.W."/>
            <person name="Kutty G."/>
            <person name="Ishihara M."/>
            <person name="Wang H."/>
            <person name="Abouelleil A."/>
            <person name="Bishop L."/>
            <person name="Davey E."/>
            <person name="Deng R."/>
            <person name="Deng X."/>
            <person name="Fan L."/>
            <person name="Fantoni G."/>
            <person name="Fitzgerald M."/>
            <person name="Gogineni E."/>
            <person name="Goldberg J.M."/>
            <person name="Handley G."/>
            <person name="Hu X."/>
            <person name="Huber C."/>
            <person name="Jiao X."/>
            <person name="Jones K."/>
            <person name="Levin J.Z."/>
            <person name="Liu Y."/>
            <person name="Macdonald P."/>
            <person name="Melnikov A."/>
            <person name="Raley C."/>
            <person name="Sassi M."/>
            <person name="Sherman B.T."/>
            <person name="Song X."/>
            <person name="Sykes S."/>
            <person name="Tran B."/>
            <person name="Walsh L."/>
            <person name="Xia Y."/>
            <person name="Yang J."/>
            <person name="Young S."/>
            <person name="Zeng Q."/>
            <person name="Zheng X."/>
            <person name="Stephens R."/>
            <person name="Nusbaum C."/>
            <person name="Birren B.W."/>
            <person name="Azadi P."/>
            <person name="Lempicki R.A."/>
            <person name="Cuomo C.A."/>
            <person name="Kovacs J.A."/>
        </authorList>
    </citation>
    <scope>NUCLEOTIDE SEQUENCE [LARGE SCALE GENOMIC DNA]</scope>
    <source>
        <strain evidence="11">B123</strain>
    </source>
</reference>
<dbReference type="GO" id="GO:0005524">
    <property type="term" value="F:ATP binding"/>
    <property type="evidence" value="ECO:0007669"/>
    <property type="project" value="UniProtKB-UniRule"/>
</dbReference>
<dbReference type="GO" id="GO:0005737">
    <property type="term" value="C:cytoplasm"/>
    <property type="evidence" value="ECO:0007669"/>
    <property type="project" value="TreeGrafter"/>
</dbReference>
<feature type="compositionally biased region" description="Basic and acidic residues" evidence="8">
    <location>
        <begin position="51"/>
        <end position="61"/>
    </location>
</feature>
<dbReference type="SMART" id="SM00220">
    <property type="entry name" value="S_TKc"/>
    <property type="match status" value="1"/>
</dbReference>
<dbReference type="VEuPathDB" id="FungiDB:PNEG_00072"/>
<dbReference type="GO" id="GO:0004674">
    <property type="term" value="F:protein serine/threonine kinase activity"/>
    <property type="evidence" value="ECO:0007669"/>
    <property type="project" value="UniProtKB-KW"/>
</dbReference>
<dbReference type="eggNOG" id="KOG0667">
    <property type="taxonomic scope" value="Eukaryota"/>
</dbReference>
<dbReference type="PANTHER" id="PTHR24058">
    <property type="entry name" value="DUAL SPECIFICITY PROTEIN KINASE"/>
    <property type="match status" value="1"/>
</dbReference>
<dbReference type="InterPro" id="IPR050494">
    <property type="entry name" value="Ser_Thr_dual-spec_kinase"/>
</dbReference>
<proteinExistence type="inferred from homology"/>
<dbReference type="AlphaFoldDB" id="M7PMD3"/>
<evidence type="ECO:0000256" key="6">
    <source>
        <dbReference type="ARBA" id="ARBA00022840"/>
    </source>
</evidence>
<dbReference type="PROSITE" id="PS50011">
    <property type="entry name" value="PROTEIN_KINASE_DOM"/>
    <property type="match status" value="1"/>
</dbReference>
<sequence>MDASEEFLDVWDLDYSSLYKYDMEEIRVENDLGSSILKSDDSCGETEDLDSEKGKKEDSSKDGIFEFSSKDSSSCSDEFLFEKYLNKSYEKSDNGHEMDNLLNFEVGSFLEIEGVEKDVKLEDKSNSSSFFFSSFIDYYYTKNENKDNIFTEEMEFLDEYIREFDKEILKRSTSSILNETNKSFAKNNIEHSLEIPNRNIRSSLKSSSNSDIDFKKSINSEFVRLTEMPTSFCQIVTPFSDKADISHQPKSSKTSLSPKSRNFIFGASDLGSKTISPTELKSIKNMYGLSSSNFLSNGVSCSYIKDLPTRLSVITRKITVLDNSIPPVPPIPEGISNYQYSNIGISKIVDKISEKSEDTQKDNGNNFYTFSKKNLNIESGKCQNDVKVVDVSPSNACISSSSTSSEINLIASENKNEDISKDFSKTFSPSSFLPKFGFRKNKGMKNFRITYTKAPICSENLKLCFSDDHSHSNHTNSNKNTYKGQSCLYSDFKYVGFSKNVQIKSFLPKLKSSFECLGGKKSKINNSNPLSELAISRISPGSNSLRKVHKTPSKNKESIPCNENIYCSPGLCSTNKCLYNNESNRDLLQSDFDFNQLHIDDSDIIKDELDRLRLKREKIQENKESSDYLSDDKRSPKSGVERKLMNFDDIKLFYHLLTFYEMGEINNYIGSIYFIGRPGIKKREFSTSGDNDLGYDDARGDYIIIIGDHIAYRYEIYSILGKGSFGQVIKCFDYKIGQIVAIKIIRNKKRFHSQALIETKILRRLSEWDPNDDYSFIKYIDHFYFRDHLCIVMELLDINLYELIRINDFKGFSLPLIRCFTKQLLQNLVFLKKHGIIHCDLKPENILLSHGIEPNIKVIDFGSSCFENEKVYTYIQSRFYRSPEVILGLSYGISIDIWSLGCILAELYTGYPIFPGEDEQEQLACIMEVLGIPEKYLIEKSSRRMLFFDSSGNPRFSVSSKGRRRFPSSKTLSQIVKCNHISFLDFLSKCLLWDPEYRLTPEKALEHEFVTKIGNI</sequence>
<dbReference type="Gene3D" id="1.10.510.10">
    <property type="entry name" value="Transferase(Phosphotransferase) domain 1"/>
    <property type="match status" value="1"/>
</dbReference>
<protein>
    <recommendedName>
        <fullName evidence="9">Protein kinase domain-containing protein</fullName>
    </recommendedName>
</protein>
<dbReference type="Proteomes" id="UP000011958">
    <property type="component" value="Unassembled WGS sequence"/>
</dbReference>
<keyword evidence="3" id="KW-0808">Transferase</keyword>
<evidence type="ECO:0000256" key="8">
    <source>
        <dbReference type="SAM" id="MobiDB-lite"/>
    </source>
</evidence>
<dbReference type="HOGENOM" id="CLU_296846_0_0_1"/>
<feature type="domain" description="Protein kinase" evidence="9">
    <location>
        <begin position="714"/>
        <end position="1010"/>
    </location>
</feature>
<dbReference type="InterPro" id="IPR017441">
    <property type="entry name" value="Protein_kinase_ATP_BS"/>
</dbReference>
<evidence type="ECO:0000313" key="11">
    <source>
        <dbReference type="Proteomes" id="UP000011958"/>
    </source>
</evidence>
<dbReference type="GO" id="GO:0005856">
    <property type="term" value="C:cytoskeleton"/>
    <property type="evidence" value="ECO:0007669"/>
    <property type="project" value="TreeGrafter"/>
</dbReference>
<keyword evidence="6 7" id="KW-0067">ATP-binding</keyword>
<evidence type="ECO:0000313" key="10">
    <source>
        <dbReference type="EMBL" id="EMR11634.1"/>
    </source>
</evidence>
<evidence type="ECO:0000259" key="9">
    <source>
        <dbReference type="PROSITE" id="PS50011"/>
    </source>
</evidence>
<evidence type="ECO:0000256" key="5">
    <source>
        <dbReference type="ARBA" id="ARBA00022777"/>
    </source>
</evidence>
<dbReference type="InterPro" id="IPR008271">
    <property type="entry name" value="Ser/Thr_kinase_AS"/>
</dbReference>
<accession>M7PMD3</accession>
<dbReference type="InterPro" id="IPR011009">
    <property type="entry name" value="Kinase-like_dom_sf"/>
</dbReference>
<dbReference type="RefSeq" id="XP_007871929.1">
    <property type="nucleotide sequence ID" value="XM_007873738.1"/>
</dbReference>
<keyword evidence="5" id="KW-0418">Kinase</keyword>
<evidence type="ECO:0000256" key="4">
    <source>
        <dbReference type="ARBA" id="ARBA00022741"/>
    </source>
</evidence>
<dbReference type="PANTHER" id="PTHR24058:SF22">
    <property type="entry name" value="DUAL SPECIFICITY TYROSINE-PHOSPHORYLATION-REGULATED KINASE 4"/>
    <property type="match status" value="1"/>
</dbReference>
<dbReference type="STRING" id="1069680.M7PMD3"/>
<dbReference type="GeneID" id="19893770"/>
<evidence type="ECO:0000256" key="1">
    <source>
        <dbReference type="ARBA" id="ARBA00008867"/>
    </source>
</evidence>
<dbReference type="Pfam" id="PF00069">
    <property type="entry name" value="Pkinase"/>
    <property type="match status" value="1"/>
</dbReference>
<organism evidence="10 11">
    <name type="scientific">Pneumocystis murina (strain B123)</name>
    <name type="common">Mouse pneumocystis pneumonia agent</name>
    <name type="synonym">Pneumocystis carinii f. sp. muris</name>
    <dbReference type="NCBI Taxonomy" id="1069680"/>
    <lineage>
        <taxon>Eukaryota</taxon>
        <taxon>Fungi</taxon>
        <taxon>Dikarya</taxon>
        <taxon>Ascomycota</taxon>
        <taxon>Taphrinomycotina</taxon>
        <taxon>Pneumocystomycetes</taxon>
        <taxon>Pneumocystaceae</taxon>
        <taxon>Pneumocystis</taxon>
    </lineage>
</organism>
<comment type="similarity">
    <text evidence="1">Belongs to the protein kinase superfamily. CMGC Ser/Thr protein kinase family. MNB/DYRK subfamily.</text>
</comment>
<dbReference type="Gene3D" id="3.30.200.20">
    <property type="entry name" value="Phosphorylase Kinase, domain 1"/>
    <property type="match status" value="1"/>
</dbReference>
<dbReference type="OrthoDB" id="9332038at2759"/>
<name>M7PMD3_PNEMU</name>
<dbReference type="InterPro" id="IPR000719">
    <property type="entry name" value="Prot_kinase_dom"/>
</dbReference>
<evidence type="ECO:0000256" key="7">
    <source>
        <dbReference type="PROSITE-ProRule" id="PRU10141"/>
    </source>
</evidence>
<dbReference type="EMBL" id="AFWA02000005">
    <property type="protein sequence ID" value="EMR11634.1"/>
    <property type="molecule type" value="Genomic_DNA"/>
</dbReference>
<dbReference type="SUPFAM" id="SSF56112">
    <property type="entry name" value="Protein kinase-like (PK-like)"/>
    <property type="match status" value="1"/>
</dbReference>
<dbReference type="PROSITE" id="PS00107">
    <property type="entry name" value="PROTEIN_KINASE_ATP"/>
    <property type="match status" value="1"/>
</dbReference>
<keyword evidence="11" id="KW-1185">Reference proteome</keyword>
<evidence type="ECO:0000256" key="2">
    <source>
        <dbReference type="ARBA" id="ARBA00022527"/>
    </source>
</evidence>
<dbReference type="CDD" id="cd14210">
    <property type="entry name" value="PKc_DYRK"/>
    <property type="match status" value="1"/>
</dbReference>
<comment type="caution">
    <text evidence="10">The sequence shown here is derived from an EMBL/GenBank/DDBJ whole genome shotgun (WGS) entry which is preliminary data.</text>
</comment>
<feature type="binding site" evidence="7">
    <location>
        <position position="743"/>
    </location>
    <ligand>
        <name>ATP</name>
        <dbReference type="ChEBI" id="CHEBI:30616"/>
    </ligand>
</feature>
<feature type="region of interest" description="Disordered" evidence="8">
    <location>
        <begin position="35"/>
        <end position="61"/>
    </location>
</feature>
<gene>
    <name evidence="10" type="ORF">PNEG_00072</name>
</gene>
<keyword evidence="4 7" id="KW-0547">Nucleotide-binding</keyword>
<dbReference type="PROSITE" id="PS00108">
    <property type="entry name" value="PROTEIN_KINASE_ST"/>
    <property type="match status" value="1"/>
</dbReference>